<evidence type="ECO:0000313" key="3">
    <source>
        <dbReference type="WBParaSite" id="ASIM_0000052901-mRNA-1"/>
    </source>
</evidence>
<evidence type="ECO:0000313" key="1">
    <source>
        <dbReference type="EMBL" id="VDK17703.1"/>
    </source>
</evidence>
<dbReference type="Proteomes" id="UP000267096">
    <property type="component" value="Unassembled WGS sequence"/>
</dbReference>
<name>A0A0M3IZ48_ANISI</name>
<dbReference type="EMBL" id="UYRR01000262">
    <property type="protein sequence ID" value="VDK17703.1"/>
    <property type="molecule type" value="Genomic_DNA"/>
</dbReference>
<reference evidence="3" key="1">
    <citation type="submission" date="2017-02" db="UniProtKB">
        <authorList>
            <consortium name="WormBaseParasite"/>
        </authorList>
    </citation>
    <scope>IDENTIFICATION</scope>
</reference>
<organism evidence="3">
    <name type="scientific">Anisakis simplex</name>
    <name type="common">Herring worm</name>
    <dbReference type="NCBI Taxonomy" id="6269"/>
    <lineage>
        <taxon>Eukaryota</taxon>
        <taxon>Metazoa</taxon>
        <taxon>Ecdysozoa</taxon>
        <taxon>Nematoda</taxon>
        <taxon>Chromadorea</taxon>
        <taxon>Rhabditida</taxon>
        <taxon>Spirurina</taxon>
        <taxon>Ascaridomorpha</taxon>
        <taxon>Ascaridoidea</taxon>
        <taxon>Anisakidae</taxon>
        <taxon>Anisakis</taxon>
        <taxon>Anisakis simplex complex</taxon>
    </lineage>
</organism>
<proteinExistence type="predicted"/>
<accession>A0A0M3IZ48</accession>
<reference evidence="1 2" key="2">
    <citation type="submission" date="2018-11" db="EMBL/GenBank/DDBJ databases">
        <authorList>
            <consortium name="Pathogen Informatics"/>
        </authorList>
    </citation>
    <scope>NUCLEOTIDE SEQUENCE [LARGE SCALE GENOMIC DNA]</scope>
</reference>
<evidence type="ECO:0000313" key="2">
    <source>
        <dbReference type="Proteomes" id="UP000267096"/>
    </source>
</evidence>
<dbReference type="WBParaSite" id="ASIM_0000052901-mRNA-1">
    <property type="protein sequence ID" value="ASIM_0000052901-mRNA-1"/>
    <property type="gene ID" value="ASIM_0000052901"/>
</dbReference>
<gene>
    <name evidence="1" type="ORF">ASIM_LOCUS431</name>
</gene>
<protein>
    <submittedName>
        <fullName evidence="1 3">Uncharacterized protein</fullName>
    </submittedName>
</protein>
<sequence>MHTSRNQQSTVFLSPRYNMRRNTVAYQQKGQTTCQFQMPVRRFSPIPMSAEEERKFLMTRLHTLQAKVLTSNLRLPPQFKAKLDLWLMRCVSRTRAKRLILNEYFGSLRPDVLGDFFFSAGIVA</sequence>
<keyword evidence="2" id="KW-1185">Reference proteome</keyword>
<dbReference type="AlphaFoldDB" id="A0A0M3IZ48"/>